<comment type="caution">
    <text evidence="6">The sequence shown here is derived from an EMBL/GenBank/DDBJ whole genome shotgun (WGS) entry which is preliminary data.</text>
</comment>
<evidence type="ECO:0000313" key="7">
    <source>
        <dbReference type="Proteomes" id="UP000436047"/>
    </source>
</evidence>
<dbReference type="InterPro" id="IPR040512">
    <property type="entry name" value="LPD15"/>
</dbReference>
<dbReference type="Proteomes" id="UP000436047">
    <property type="component" value="Unassembled WGS sequence"/>
</dbReference>
<evidence type="ECO:0000259" key="5">
    <source>
        <dbReference type="Pfam" id="PF18828"/>
    </source>
</evidence>
<accession>A0A6N7WLZ3</accession>
<feature type="domain" description="N-terminal" evidence="2">
    <location>
        <begin position="422"/>
        <end position="543"/>
    </location>
</feature>
<gene>
    <name evidence="6" type="ORF">FYJ45_26885</name>
</gene>
<evidence type="ECO:0000259" key="2">
    <source>
        <dbReference type="Pfam" id="PF08401"/>
    </source>
</evidence>
<dbReference type="AlphaFoldDB" id="A0A6N7WLZ3"/>
<feature type="compositionally biased region" description="Basic and acidic residues" evidence="1">
    <location>
        <begin position="376"/>
        <end position="385"/>
    </location>
</feature>
<dbReference type="GO" id="GO:0003697">
    <property type="term" value="F:single-stranded DNA binding"/>
    <property type="evidence" value="ECO:0007669"/>
    <property type="project" value="InterPro"/>
</dbReference>
<dbReference type="Gene3D" id="1.10.10.2910">
    <property type="match status" value="1"/>
</dbReference>
<dbReference type="EMBL" id="VUMI01000075">
    <property type="protein sequence ID" value="MSS91713.1"/>
    <property type="molecule type" value="Genomic_DNA"/>
</dbReference>
<dbReference type="Pfam" id="PF18828">
    <property type="entry name" value="LPD15"/>
    <property type="match status" value="1"/>
</dbReference>
<feature type="domain" description="DUF4316" evidence="4">
    <location>
        <begin position="1126"/>
        <end position="1173"/>
    </location>
</feature>
<evidence type="ECO:0000256" key="1">
    <source>
        <dbReference type="SAM" id="MobiDB-lite"/>
    </source>
</evidence>
<name>A0A6N7WLZ3_9FIRM</name>
<evidence type="ECO:0000259" key="4">
    <source>
        <dbReference type="Pfam" id="PF14195"/>
    </source>
</evidence>
<feature type="compositionally biased region" description="Basic and acidic residues" evidence="1">
    <location>
        <begin position="1178"/>
        <end position="1206"/>
    </location>
</feature>
<dbReference type="Gene3D" id="1.10.10.1190">
    <property type="entry name" value="Antirestriction protein ArdA, domain 3"/>
    <property type="match status" value="1"/>
</dbReference>
<dbReference type="Pfam" id="PF14195">
    <property type="entry name" value="DUF4316"/>
    <property type="match status" value="1"/>
</dbReference>
<keyword evidence="7" id="KW-1185">Reference proteome</keyword>
<evidence type="ECO:0000259" key="3">
    <source>
        <dbReference type="Pfam" id="PF14191"/>
    </source>
</evidence>
<dbReference type="InterPro" id="IPR013610">
    <property type="entry name" value="ArdC_N"/>
</dbReference>
<proteinExistence type="predicted"/>
<feature type="region of interest" description="Disordered" evidence="1">
    <location>
        <begin position="713"/>
        <end position="770"/>
    </location>
</feature>
<sequence>MASLRDTVKDYQDELRDGIAWVAFWKKGRSWNAEYFHLDMDDTLYPEDRSRLEEIKRTDPAAVILNGYYCGHLGEDMSLDELTAGVRYHYENSMNDIDGFIGAHDDRLPPELIEEARAAAHVAGLPFSEKPYRDGEDFDPYVFDGSMSVEDYELMHRMIEQERSGKMSEQFSILIDSRSRFETGEPGGVWLPMPTTTEQLHAAMESVGITADNPQDFFINGFANTEQQPFDVPLPVIQSAGIDELNYLAKLLEMQSDGDKDKFTAAVTLGERAGNIKDLINLAQNLDCYWLYPTVQNEEDYGYYLIDELDELELPEEAKKYFMYEEYGRDAAINDGGRFTDQGYIYNNKNTFTEWYNGRESDIPKEYKVMGFPQRSRPDPEKAEMDEAAPGQEAAKPPEQPQEPRPVIPIVLTSEKPAEKLKEITDRLEQGIAELFDSERYKEYLQVMSKFHNYSFRNTVLITMQKPDASLIAGFSAWKNNFERNVMKGQKGIKIIAPSPYKIKQEMQKIDPQTRKPVIGKDGKPVTEEKEITIPAYKVVTVFDVSQTEGKELPDIAVDELTGDVDRYKDFFAAIEKTSPVPIAFENIEGGSHGYYHLEDKRIAINEGMGELQTLKTAIHEIAHAKLHDIDLNAPQDEQQPRVDRRTREVEAESVAYTVCQHYGLDTSDYSFGYVTGWSSGRELSELKSSLETIRSAAAEIINSIDENFAELQKAQDKEQTAGQEQTTRGEAAPQPEAPAKTDTAGKEKPDVAAPGKSGAQEKAGAAPKEAFAPETIYRVRRNPYSDSRENSYLLQAYVTLENGRAKMGDVLYTGTPEKCRELMGQLKNGELTEGDVKQLYAKAQETAKTQEVLPDPSISVADMEKYGYTWDGMLPLQETAAAQLFEKEDMQIFRLYGDGSEGIIGSVDEIRAHAENGGIFGVHKEDWNALTEYRAMKQELAGSDAAKEALREYGAKDTFSIYQIKGGDETRDFRFEPYDRLQAAGNVVDRANYELVYSAPLAPGISLEDIYTRFNIDHPADFKGHSLSVSDVVVLHQNGQDAAHYVDSFGYKEVPEFLQELKQLTPDKLETGEKIQTPRGSFSVTAMTREQMEAAGYGFHHQSDDGKYFIMGNGTRAFAVAAEQPENHLKAVEQSAEQNENMIDGIINNTPTVDELEAKVKAGEQISLVDLANAVKADKERGKEAKPEKKPSIRAQLKADKERAAQKKQAKNKSQDLERS</sequence>
<dbReference type="InterPro" id="IPR041893">
    <property type="entry name" value="ArdA_dom3"/>
</dbReference>
<feature type="region of interest" description="Disordered" evidence="1">
    <location>
        <begin position="1178"/>
        <end position="1221"/>
    </location>
</feature>
<dbReference type="InterPro" id="IPR009899">
    <property type="entry name" value="ArdA"/>
</dbReference>
<dbReference type="Pfam" id="PF14191">
    <property type="entry name" value="YodL"/>
    <property type="match status" value="1"/>
</dbReference>
<dbReference type="Pfam" id="PF08401">
    <property type="entry name" value="ArdcN"/>
    <property type="match status" value="1"/>
</dbReference>
<feature type="domain" description="Large polyvalent-protein-associated" evidence="5">
    <location>
        <begin position="2"/>
        <end position="98"/>
    </location>
</feature>
<dbReference type="InterPro" id="IPR025465">
    <property type="entry name" value="DUF4316"/>
</dbReference>
<evidence type="ECO:0000313" key="6">
    <source>
        <dbReference type="EMBL" id="MSS91713.1"/>
    </source>
</evidence>
<feature type="domain" description="YodL-like" evidence="3">
    <location>
        <begin position="960"/>
        <end position="1058"/>
    </location>
</feature>
<organism evidence="6 7">
    <name type="scientific">Eisenbergiella porci</name>
    <dbReference type="NCBI Taxonomy" id="2652274"/>
    <lineage>
        <taxon>Bacteria</taxon>
        <taxon>Bacillati</taxon>
        <taxon>Bacillota</taxon>
        <taxon>Clostridia</taxon>
        <taxon>Lachnospirales</taxon>
        <taxon>Lachnospiraceae</taxon>
        <taxon>Eisenbergiella</taxon>
    </lineage>
</organism>
<feature type="compositionally biased region" description="Low complexity" evidence="1">
    <location>
        <begin position="388"/>
        <end position="397"/>
    </location>
</feature>
<protein>
    <submittedName>
        <fullName evidence="6">DUF4316 domain-containing protein</fullName>
    </submittedName>
</protein>
<feature type="region of interest" description="Disordered" evidence="1">
    <location>
        <begin position="371"/>
        <end position="405"/>
    </location>
</feature>
<dbReference type="Pfam" id="PF07275">
    <property type="entry name" value="ArdA"/>
    <property type="match status" value="1"/>
</dbReference>
<dbReference type="InterPro" id="IPR025923">
    <property type="entry name" value="YodL-like_dom"/>
</dbReference>
<reference evidence="6 7" key="1">
    <citation type="submission" date="2019-08" db="EMBL/GenBank/DDBJ databases">
        <title>In-depth cultivation of the pig gut microbiome towards novel bacterial diversity and tailored functional studies.</title>
        <authorList>
            <person name="Wylensek D."/>
            <person name="Hitch T.C.A."/>
            <person name="Clavel T."/>
        </authorList>
    </citation>
    <scope>NUCLEOTIDE SEQUENCE [LARGE SCALE GENOMIC DNA]</scope>
    <source>
        <strain evidence="6 7">WCA-389-WT-23B</strain>
    </source>
</reference>